<keyword evidence="1" id="KW-0812">Transmembrane</keyword>
<dbReference type="EMBL" id="KZ613964">
    <property type="protein sequence ID" value="PMD31007.1"/>
    <property type="molecule type" value="Genomic_DNA"/>
</dbReference>
<reference evidence="2 3" key="1">
    <citation type="submission" date="2016-04" db="EMBL/GenBank/DDBJ databases">
        <title>A degradative enzymes factory behind the ericoid mycorrhizal symbiosis.</title>
        <authorList>
            <consortium name="DOE Joint Genome Institute"/>
            <person name="Martino E."/>
            <person name="Morin E."/>
            <person name="Grelet G."/>
            <person name="Kuo A."/>
            <person name="Kohler A."/>
            <person name="Daghino S."/>
            <person name="Barry K."/>
            <person name="Choi C."/>
            <person name="Cichocki N."/>
            <person name="Clum A."/>
            <person name="Copeland A."/>
            <person name="Hainaut M."/>
            <person name="Haridas S."/>
            <person name="Labutti K."/>
            <person name="Lindquist E."/>
            <person name="Lipzen A."/>
            <person name="Khouja H.-R."/>
            <person name="Murat C."/>
            <person name="Ohm R."/>
            <person name="Olson A."/>
            <person name="Spatafora J."/>
            <person name="Veneault-Fourrey C."/>
            <person name="Henrissat B."/>
            <person name="Grigoriev I."/>
            <person name="Martin F."/>
            <person name="Perotto S."/>
        </authorList>
    </citation>
    <scope>NUCLEOTIDE SEQUENCE [LARGE SCALE GENOMIC DNA]</scope>
    <source>
        <strain evidence="2 3">F</strain>
    </source>
</reference>
<proteinExistence type="predicted"/>
<feature type="transmembrane region" description="Helical" evidence="1">
    <location>
        <begin position="221"/>
        <end position="243"/>
    </location>
</feature>
<keyword evidence="1" id="KW-0472">Membrane</keyword>
<sequence>MGDLETVTVSQSVAGLLVKLITLPYYRFFNFNTLKPIQHIGQLTVQRESHTVILASLTRWRERKVEELQFISIACVTITAIITASFSWNTVATAHWTAPAFWYASLTFAICGVLLAAQQVTALSVLGPLPKNSALALSYKAILRYLPQMLVRTSIIPLDPEGRESNYELGEWTVRWKMVFTWQIPMMFTGYSFLCYIVGLTILACTPLIQRQPWGPESKIAIGYLATFGAGWAVFIYCSLCGYDRMDLDVVFWDEGEGSSPPAAASKGEGVRA</sequence>
<accession>A0A2J6QXK5</accession>
<evidence type="ECO:0000256" key="1">
    <source>
        <dbReference type="SAM" id="Phobius"/>
    </source>
</evidence>
<protein>
    <submittedName>
        <fullName evidence="2">Uncharacterized protein</fullName>
    </submittedName>
</protein>
<organism evidence="2 3">
    <name type="scientific">Hyaloscypha variabilis (strain UAMH 11265 / GT02V1 / F)</name>
    <name type="common">Meliniomyces variabilis</name>
    <dbReference type="NCBI Taxonomy" id="1149755"/>
    <lineage>
        <taxon>Eukaryota</taxon>
        <taxon>Fungi</taxon>
        <taxon>Dikarya</taxon>
        <taxon>Ascomycota</taxon>
        <taxon>Pezizomycotina</taxon>
        <taxon>Leotiomycetes</taxon>
        <taxon>Helotiales</taxon>
        <taxon>Hyaloscyphaceae</taxon>
        <taxon>Hyaloscypha</taxon>
        <taxon>Hyaloscypha variabilis</taxon>
    </lineage>
</organism>
<keyword evidence="3" id="KW-1185">Reference proteome</keyword>
<name>A0A2J6QXK5_HYAVF</name>
<feature type="transmembrane region" description="Helical" evidence="1">
    <location>
        <begin position="100"/>
        <end position="117"/>
    </location>
</feature>
<evidence type="ECO:0000313" key="2">
    <source>
        <dbReference type="EMBL" id="PMD31007.1"/>
    </source>
</evidence>
<feature type="transmembrane region" description="Helical" evidence="1">
    <location>
        <begin position="188"/>
        <end position="209"/>
    </location>
</feature>
<dbReference type="Proteomes" id="UP000235786">
    <property type="component" value="Unassembled WGS sequence"/>
</dbReference>
<dbReference type="OrthoDB" id="630895at2759"/>
<gene>
    <name evidence="2" type="ORF">L207DRAFT_641176</name>
</gene>
<feature type="transmembrane region" description="Helical" evidence="1">
    <location>
        <begin position="68"/>
        <end position="88"/>
    </location>
</feature>
<keyword evidence="1" id="KW-1133">Transmembrane helix</keyword>
<dbReference type="AlphaFoldDB" id="A0A2J6QXK5"/>
<evidence type="ECO:0000313" key="3">
    <source>
        <dbReference type="Proteomes" id="UP000235786"/>
    </source>
</evidence>